<evidence type="ECO:0000313" key="2">
    <source>
        <dbReference type="EMBL" id="CEM32246.1"/>
    </source>
</evidence>
<feature type="region of interest" description="Disordered" evidence="1">
    <location>
        <begin position="1"/>
        <end position="40"/>
    </location>
</feature>
<accession>A0A0G4GPG1</accession>
<proteinExistence type="predicted"/>
<dbReference type="EMBL" id="CDMY01000748">
    <property type="protein sequence ID" value="CEM32246.1"/>
    <property type="molecule type" value="Genomic_DNA"/>
</dbReference>
<dbReference type="InParanoid" id="A0A0G4GPG1"/>
<dbReference type="Proteomes" id="UP000041254">
    <property type="component" value="Unassembled WGS sequence"/>
</dbReference>
<dbReference type="PhylomeDB" id="A0A0G4GPG1"/>
<reference evidence="2 3" key="1">
    <citation type="submission" date="2014-11" db="EMBL/GenBank/DDBJ databases">
        <authorList>
            <person name="Zhu J."/>
            <person name="Qi W."/>
            <person name="Song R."/>
        </authorList>
    </citation>
    <scope>NUCLEOTIDE SEQUENCE [LARGE SCALE GENOMIC DNA]</scope>
</reference>
<sequence length="207" mass="23723">MTPASRGALTRTIAKESDGEEQPMPSNPDGVPAGMPTKCGDSEVYGRSDEDVRLGLARLPRVTLSPEFVQRHKSVLSRETRRWPTVCLKDRNLLLVVFYVWPLLEQMIFQTNWRIYAKPYDQDNHDATSVSFLVGKDRAYRRHIWVMAGDNREQLEGTNFFKVTARAPEEPPSATGDQIRLHCGRDLQHMDFLPLQRQELSAEDQRV</sequence>
<organism evidence="2 3">
    <name type="scientific">Vitrella brassicaformis (strain CCMP3155)</name>
    <dbReference type="NCBI Taxonomy" id="1169540"/>
    <lineage>
        <taxon>Eukaryota</taxon>
        <taxon>Sar</taxon>
        <taxon>Alveolata</taxon>
        <taxon>Colpodellida</taxon>
        <taxon>Vitrellaceae</taxon>
        <taxon>Vitrella</taxon>
    </lineage>
</organism>
<gene>
    <name evidence="2" type="ORF">Vbra_964</name>
</gene>
<evidence type="ECO:0000313" key="3">
    <source>
        <dbReference type="Proteomes" id="UP000041254"/>
    </source>
</evidence>
<protein>
    <submittedName>
        <fullName evidence="2">Uncharacterized protein</fullName>
    </submittedName>
</protein>
<keyword evidence="3" id="KW-1185">Reference proteome</keyword>
<dbReference type="AlphaFoldDB" id="A0A0G4GPG1"/>
<dbReference type="VEuPathDB" id="CryptoDB:Vbra_964"/>
<name>A0A0G4GPG1_VITBC</name>
<evidence type="ECO:0000256" key="1">
    <source>
        <dbReference type="SAM" id="MobiDB-lite"/>
    </source>
</evidence>